<protein>
    <submittedName>
        <fullName evidence="1">Uncharacterized protein</fullName>
    </submittedName>
</protein>
<keyword evidence="2" id="KW-1185">Reference proteome</keyword>
<dbReference type="STRING" id="4555.K3YN55"/>
<dbReference type="Gramene" id="KQL01433">
    <property type="protein sequence ID" value="KQL01433"/>
    <property type="gene ID" value="SETIT_015694mg"/>
</dbReference>
<sequence>MEGGGGGQLSLHWVTHWVVLRVGARQNLRYDAMCKQGCMWGVWSRLIRSTGQWRILKVVQPHTCRSSQPKRVHAQCTATYIGWRILGIICADSETSVLSLMESIFAFSGYHVKYSKAWRAKQHAVALLWGDWKESYGMVPRVLTAMAYYNPGIKWFPHTSSMMQPNNGIFKHVLQRVFWYFPQCRVSFQHCHPVILVDTTFLIGKYKGTLMMVVVVDPEQ</sequence>
<evidence type="ECO:0000313" key="1">
    <source>
        <dbReference type="EnsemblPlants" id="KQL01433"/>
    </source>
</evidence>
<organism evidence="1 2">
    <name type="scientific">Setaria italica</name>
    <name type="common">Foxtail millet</name>
    <name type="synonym">Panicum italicum</name>
    <dbReference type="NCBI Taxonomy" id="4555"/>
    <lineage>
        <taxon>Eukaryota</taxon>
        <taxon>Viridiplantae</taxon>
        <taxon>Streptophyta</taxon>
        <taxon>Embryophyta</taxon>
        <taxon>Tracheophyta</taxon>
        <taxon>Spermatophyta</taxon>
        <taxon>Magnoliopsida</taxon>
        <taxon>Liliopsida</taxon>
        <taxon>Poales</taxon>
        <taxon>Poaceae</taxon>
        <taxon>PACMAD clade</taxon>
        <taxon>Panicoideae</taxon>
        <taxon>Panicodae</taxon>
        <taxon>Paniceae</taxon>
        <taxon>Cenchrinae</taxon>
        <taxon>Setaria</taxon>
    </lineage>
</organism>
<dbReference type="PANTHER" id="PTHR31973">
    <property type="entry name" value="POLYPROTEIN, PUTATIVE-RELATED"/>
    <property type="match status" value="1"/>
</dbReference>
<name>K3YN55_SETIT</name>
<reference evidence="2" key="1">
    <citation type="journal article" date="2012" name="Nat. Biotechnol.">
        <title>Reference genome sequence of the model plant Setaria.</title>
        <authorList>
            <person name="Bennetzen J.L."/>
            <person name="Schmutz J."/>
            <person name="Wang H."/>
            <person name="Percifield R."/>
            <person name="Hawkins J."/>
            <person name="Pontaroli A.C."/>
            <person name="Estep M."/>
            <person name="Feng L."/>
            <person name="Vaughn J.N."/>
            <person name="Grimwood J."/>
            <person name="Jenkins J."/>
            <person name="Barry K."/>
            <person name="Lindquist E."/>
            <person name="Hellsten U."/>
            <person name="Deshpande S."/>
            <person name="Wang X."/>
            <person name="Wu X."/>
            <person name="Mitros T."/>
            <person name="Triplett J."/>
            <person name="Yang X."/>
            <person name="Ye C.Y."/>
            <person name="Mauro-Herrera M."/>
            <person name="Wang L."/>
            <person name="Li P."/>
            <person name="Sharma M."/>
            <person name="Sharma R."/>
            <person name="Ronald P.C."/>
            <person name="Panaud O."/>
            <person name="Kellogg E.A."/>
            <person name="Brutnell T.P."/>
            <person name="Doust A.N."/>
            <person name="Tuskan G.A."/>
            <person name="Rokhsar D."/>
            <person name="Devos K.M."/>
        </authorList>
    </citation>
    <scope>NUCLEOTIDE SEQUENCE [LARGE SCALE GENOMIC DNA]</scope>
    <source>
        <strain evidence="2">cv. Yugu1</strain>
    </source>
</reference>
<dbReference type="eggNOG" id="ENOG502QSE3">
    <property type="taxonomic scope" value="Eukaryota"/>
</dbReference>
<accession>K3YN55</accession>
<dbReference type="HOGENOM" id="CLU_1257964_0_0_1"/>
<dbReference type="Proteomes" id="UP000004995">
    <property type="component" value="Unassembled WGS sequence"/>
</dbReference>
<dbReference type="OMA" id="FGNCEES"/>
<dbReference type="AlphaFoldDB" id="K3YN55"/>
<dbReference type="EMBL" id="AGNK02003737">
    <property type="status" value="NOT_ANNOTATED_CDS"/>
    <property type="molecule type" value="Genomic_DNA"/>
</dbReference>
<evidence type="ECO:0000313" key="2">
    <source>
        <dbReference type="Proteomes" id="UP000004995"/>
    </source>
</evidence>
<proteinExistence type="predicted"/>
<reference evidence="1" key="2">
    <citation type="submission" date="2018-08" db="UniProtKB">
        <authorList>
            <consortium name="EnsemblPlants"/>
        </authorList>
    </citation>
    <scope>IDENTIFICATION</scope>
    <source>
        <strain evidence="1">Yugu1</strain>
    </source>
</reference>
<dbReference type="InParanoid" id="K3YN55"/>
<dbReference type="PANTHER" id="PTHR31973:SF184">
    <property type="entry name" value="OS02G0685500 PROTEIN"/>
    <property type="match status" value="1"/>
</dbReference>
<dbReference type="EnsemblPlants" id="KQL01433">
    <property type="protein sequence ID" value="KQL01433"/>
    <property type="gene ID" value="SETIT_015694mg"/>
</dbReference>